<keyword evidence="5" id="KW-1003">Cell membrane</keyword>
<evidence type="ECO:0000256" key="2">
    <source>
        <dbReference type="ARBA" id="ARBA00010004"/>
    </source>
</evidence>
<dbReference type="PANTHER" id="PTHR38786:SF1">
    <property type="entry name" value="FLAGELLAR FLIJ PROTEIN"/>
    <property type="match status" value="1"/>
</dbReference>
<dbReference type="GO" id="GO:0003774">
    <property type="term" value="F:cytoskeletal motor activity"/>
    <property type="evidence" value="ECO:0007669"/>
    <property type="project" value="InterPro"/>
</dbReference>
<keyword evidence="8" id="KW-0653">Protein transport</keyword>
<comment type="caution">
    <text evidence="12">The sequence shown here is derived from an EMBL/GenBank/DDBJ whole genome shotgun (WGS) entry which is preliminary data.</text>
</comment>
<dbReference type="PATRIC" id="fig|1286106.3.peg.57"/>
<keyword evidence="12" id="KW-0969">Cilium</keyword>
<name>M7P438_9GAMM</name>
<dbReference type="Proteomes" id="UP000012019">
    <property type="component" value="Unassembled WGS sequence"/>
</dbReference>
<protein>
    <recommendedName>
        <fullName evidence="3">Flagellar FliJ protein</fullName>
    </recommendedName>
</protein>
<evidence type="ECO:0000313" key="13">
    <source>
        <dbReference type="Proteomes" id="UP000012019"/>
    </source>
</evidence>
<accession>M7P438</accession>
<comment type="similarity">
    <text evidence="2">Belongs to the FliJ family.</text>
</comment>
<dbReference type="GO" id="GO:0005886">
    <property type="term" value="C:plasma membrane"/>
    <property type="evidence" value="ECO:0007669"/>
    <property type="project" value="UniProtKB-SubCell"/>
</dbReference>
<gene>
    <name evidence="12" type="ORF">MPL1_00292</name>
</gene>
<evidence type="ECO:0000256" key="6">
    <source>
        <dbReference type="ARBA" id="ARBA00022500"/>
    </source>
</evidence>
<dbReference type="GO" id="GO:0006935">
    <property type="term" value="P:chemotaxis"/>
    <property type="evidence" value="ECO:0007669"/>
    <property type="project" value="UniProtKB-KW"/>
</dbReference>
<dbReference type="NCBIfam" id="TIGR02473">
    <property type="entry name" value="flagell_FliJ"/>
    <property type="match status" value="1"/>
</dbReference>
<dbReference type="InterPro" id="IPR052570">
    <property type="entry name" value="FliJ"/>
</dbReference>
<feature type="compositionally biased region" description="Basic and acidic residues" evidence="11">
    <location>
        <begin position="127"/>
        <end position="138"/>
    </location>
</feature>
<keyword evidence="12" id="KW-0966">Cell projection</keyword>
<dbReference type="STRING" id="1286106.MPL1_00292"/>
<keyword evidence="13" id="KW-1185">Reference proteome</keyword>
<dbReference type="InterPro" id="IPR053716">
    <property type="entry name" value="Flag_assembly_chemotaxis_eff"/>
</dbReference>
<dbReference type="InterPro" id="IPR012823">
    <property type="entry name" value="Flagell_FliJ"/>
</dbReference>
<keyword evidence="9" id="KW-0472">Membrane</keyword>
<evidence type="ECO:0000256" key="4">
    <source>
        <dbReference type="ARBA" id="ARBA00022448"/>
    </source>
</evidence>
<evidence type="ECO:0000256" key="11">
    <source>
        <dbReference type="SAM" id="MobiDB-lite"/>
    </source>
</evidence>
<dbReference type="EMBL" id="APHR01000002">
    <property type="protein sequence ID" value="EMR14277.1"/>
    <property type="molecule type" value="Genomic_DNA"/>
</dbReference>
<dbReference type="GO" id="GO:0044781">
    <property type="term" value="P:bacterial-type flagellum organization"/>
    <property type="evidence" value="ECO:0007669"/>
    <property type="project" value="UniProtKB-KW"/>
</dbReference>
<keyword evidence="10" id="KW-1006">Bacterial flagellum protein export</keyword>
<dbReference type="GO" id="GO:0015031">
    <property type="term" value="P:protein transport"/>
    <property type="evidence" value="ECO:0007669"/>
    <property type="project" value="UniProtKB-KW"/>
</dbReference>
<keyword evidence="7" id="KW-1005">Bacterial flagellum biogenesis</keyword>
<evidence type="ECO:0000256" key="3">
    <source>
        <dbReference type="ARBA" id="ARBA00020392"/>
    </source>
</evidence>
<evidence type="ECO:0000256" key="5">
    <source>
        <dbReference type="ARBA" id="ARBA00022475"/>
    </source>
</evidence>
<evidence type="ECO:0000256" key="1">
    <source>
        <dbReference type="ARBA" id="ARBA00004413"/>
    </source>
</evidence>
<dbReference type="OrthoDB" id="6465096at2"/>
<organism evidence="12 13">
    <name type="scientific">Methylophaga lonarensis MPL</name>
    <dbReference type="NCBI Taxonomy" id="1286106"/>
    <lineage>
        <taxon>Bacteria</taxon>
        <taxon>Pseudomonadati</taxon>
        <taxon>Pseudomonadota</taxon>
        <taxon>Gammaproteobacteria</taxon>
        <taxon>Thiotrichales</taxon>
        <taxon>Piscirickettsiaceae</taxon>
        <taxon>Methylophaga</taxon>
    </lineage>
</organism>
<evidence type="ECO:0000256" key="8">
    <source>
        <dbReference type="ARBA" id="ARBA00022927"/>
    </source>
</evidence>
<comment type="subcellular location">
    <subcellularLocation>
        <location evidence="1">Cell membrane</location>
        <topology evidence="1">Peripheral membrane protein</topology>
        <orientation evidence="1">Cytoplasmic side</orientation>
    </subcellularLocation>
</comment>
<evidence type="ECO:0000256" key="9">
    <source>
        <dbReference type="ARBA" id="ARBA00023136"/>
    </source>
</evidence>
<dbReference type="PANTHER" id="PTHR38786">
    <property type="entry name" value="FLAGELLAR FLIJ PROTEIN"/>
    <property type="match status" value="1"/>
</dbReference>
<evidence type="ECO:0000256" key="7">
    <source>
        <dbReference type="ARBA" id="ARBA00022795"/>
    </source>
</evidence>
<keyword evidence="12" id="KW-0282">Flagellum</keyword>
<dbReference type="GO" id="GO:0071973">
    <property type="term" value="P:bacterial-type flagellum-dependent cell motility"/>
    <property type="evidence" value="ECO:0007669"/>
    <property type="project" value="InterPro"/>
</dbReference>
<dbReference type="PRINTS" id="PR01004">
    <property type="entry name" value="FLGFLIJ"/>
</dbReference>
<dbReference type="RefSeq" id="WP_009725130.1">
    <property type="nucleotide sequence ID" value="NZ_APHR01000002.1"/>
</dbReference>
<keyword evidence="4" id="KW-0813">Transport</keyword>
<dbReference type="GO" id="GO:0009288">
    <property type="term" value="C:bacterial-type flagellum"/>
    <property type="evidence" value="ECO:0007669"/>
    <property type="project" value="InterPro"/>
</dbReference>
<dbReference type="Pfam" id="PF02050">
    <property type="entry name" value="FliJ"/>
    <property type="match status" value="1"/>
</dbReference>
<sequence length="147" mass="17453">MNRAAKLSPVVKMASQAVEQAARGLAEANAVLQRDQQQLDSLLQYREEYLQRFRRADPMHMPAQKALELRAFLAQLDQAITLQEQQIQRSRKIVNQHQQHWQEKRQREQAVQTLVTRYQIEQRQQLSRKEQSEADEHSMALWKRIPR</sequence>
<dbReference type="eggNOG" id="COG2882">
    <property type="taxonomic scope" value="Bacteria"/>
</dbReference>
<feature type="region of interest" description="Disordered" evidence="11">
    <location>
        <begin position="125"/>
        <end position="147"/>
    </location>
</feature>
<dbReference type="Gene3D" id="1.10.287.1700">
    <property type="match status" value="1"/>
</dbReference>
<evidence type="ECO:0000256" key="10">
    <source>
        <dbReference type="ARBA" id="ARBA00023225"/>
    </source>
</evidence>
<evidence type="ECO:0000313" key="12">
    <source>
        <dbReference type="EMBL" id="EMR14277.1"/>
    </source>
</evidence>
<dbReference type="InterPro" id="IPR018006">
    <property type="entry name" value="Flag_FliJ_proteobac"/>
</dbReference>
<reference evidence="12 13" key="1">
    <citation type="journal article" date="2013" name="Genome Announc.">
        <title>Draft Genome Sequence of Methylophaga lonarensis MPLT, a Haloalkaliphilic (Non-Methane-Utilizing) Methylotroph.</title>
        <authorList>
            <person name="Shetty S.A."/>
            <person name="Marathe N.P."/>
            <person name="Munot H."/>
            <person name="Antony C.P."/>
            <person name="Dhotre D.P."/>
            <person name="Murrell J.C."/>
            <person name="Shouche Y.S."/>
        </authorList>
    </citation>
    <scope>NUCLEOTIDE SEQUENCE [LARGE SCALE GENOMIC DNA]</scope>
    <source>
        <strain evidence="12 13">MPL</strain>
    </source>
</reference>
<keyword evidence="6" id="KW-0145">Chemotaxis</keyword>
<proteinExistence type="inferred from homology"/>
<dbReference type="AlphaFoldDB" id="M7P438"/>
<dbReference type="PIRSF" id="PIRSF019404">
    <property type="entry name" value="FliJ"/>
    <property type="match status" value="1"/>
</dbReference>